<feature type="region of interest" description="Disordered" evidence="5">
    <location>
        <begin position="395"/>
        <end position="417"/>
    </location>
</feature>
<feature type="region of interest" description="Disordered" evidence="5">
    <location>
        <begin position="303"/>
        <end position="326"/>
    </location>
</feature>
<dbReference type="GO" id="GO:0005667">
    <property type="term" value="C:transcription regulator complex"/>
    <property type="evidence" value="ECO:0007669"/>
    <property type="project" value="TreeGrafter"/>
</dbReference>
<feature type="compositionally biased region" description="Pro residues" evidence="5">
    <location>
        <begin position="405"/>
        <end position="416"/>
    </location>
</feature>
<evidence type="ECO:0000313" key="7">
    <source>
        <dbReference type="Ensembl" id="ENSOSIP00000029240.1"/>
    </source>
</evidence>
<dbReference type="Pfam" id="PF08782">
    <property type="entry name" value="c-SKI_SMAD_bind"/>
    <property type="match status" value="1"/>
</dbReference>
<dbReference type="GeneTree" id="ENSGT00940000160546"/>
<dbReference type="PANTHER" id="PTHR10005:SF15">
    <property type="entry name" value="SKI ONCOGENE"/>
    <property type="match status" value="1"/>
</dbReference>
<dbReference type="GO" id="GO:0000978">
    <property type="term" value="F:RNA polymerase II cis-regulatory region sequence-specific DNA binding"/>
    <property type="evidence" value="ECO:0007669"/>
    <property type="project" value="TreeGrafter"/>
</dbReference>
<feature type="coiled-coil region" evidence="4">
    <location>
        <begin position="514"/>
        <end position="652"/>
    </location>
</feature>
<evidence type="ECO:0000256" key="5">
    <source>
        <dbReference type="SAM" id="MobiDB-lite"/>
    </source>
</evidence>
<proteinExistence type="inferred from homology"/>
<dbReference type="GO" id="GO:0000981">
    <property type="term" value="F:DNA-binding transcription factor activity, RNA polymerase II-specific"/>
    <property type="evidence" value="ECO:0007669"/>
    <property type="project" value="TreeGrafter"/>
</dbReference>
<sequence>MEAVSRQSFQPHPGLQQTLKQFHLSSMISLGGPAAFSARWQHELLFKKDGKEPEPQPALQHLPPPVMPGPLFIPSDRSTERCETVLEGETISCFVVGGEKRLCLPQILNTVLRDFSLQQINSVCDELHIYCSRCTADQLEILKVMGILPFSAPSCGLITKTDAERLCNALIYGGAFPPRAKKELGGAGALELQLTDRSFKVYHECFGKCKGLLVPELYGSPSAACIQCLDCRLMYPTHKFVVHSHKAQENRTCHWGFDSANWRAYILLSQDYTGKEEKARLEQILDEIKEKFDFANKYKRKAASRASDPIPAKKSKHEEVSSQPLLNDADQQQDWLQSLSTPKGINGIQPRQRPSAFRPWSPHVSAGDKEPSGHPLALLRDRAWRALCHRLYPPQGRSHWWHQRPPAPRPPLPPSRPHLLMTGTLRWRSRWRAVMGVRTKSRLLHSSAKDLSSPGAQGPISTVTSAETAVPTTPAPPPESGLDSELESLRQALDGGLDSKESKEKFLHEIVKMRVKQEEKLGSALQAKRSLQQELEFLRVAKKEKLREATEAKRNLRKEIERLRAESEKKMKEANESRMRLKRELEQARQLRICDKGCEAGRLRAKYSAQIEDLQMKLQHADADRDQLRADLLREREAREHLEKVVRELQHQLWPKPNSKDKDVHANK</sequence>
<dbReference type="InterPro" id="IPR023216">
    <property type="entry name" value="Tscrpt_reg_SKI_SnoN"/>
</dbReference>
<dbReference type="FunFam" id="3.10.260.20:FF:000002">
    <property type="entry name" value="SKI-like oncogene a"/>
    <property type="match status" value="1"/>
</dbReference>
<evidence type="ECO:0000256" key="4">
    <source>
        <dbReference type="SAM" id="Coils"/>
    </source>
</evidence>
<dbReference type="InterPro" id="IPR010919">
    <property type="entry name" value="SAND-like_dom_sf"/>
</dbReference>
<dbReference type="InterPro" id="IPR009061">
    <property type="entry name" value="DNA-bd_dom_put_sf"/>
</dbReference>
<dbReference type="SUPFAM" id="SSF63763">
    <property type="entry name" value="SAND domain-like"/>
    <property type="match status" value="1"/>
</dbReference>
<accession>A0A8C8DTV8</accession>
<protein>
    <recommendedName>
        <fullName evidence="2">Ski oncogene</fullName>
    </recommendedName>
    <alternativeName>
        <fullName evidence="3">Proto-oncogene c-Ski</fullName>
    </alternativeName>
</protein>
<dbReference type="GO" id="GO:0000122">
    <property type="term" value="P:negative regulation of transcription by RNA polymerase II"/>
    <property type="evidence" value="ECO:0007669"/>
    <property type="project" value="TreeGrafter"/>
</dbReference>
<dbReference type="Gene3D" id="3.10.260.20">
    <property type="entry name" value="Ski"/>
    <property type="match status" value="1"/>
</dbReference>
<dbReference type="PANTHER" id="PTHR10005">
    <property type="entry name" value="SKI ONCOGENE-RELATED"/>
    <property type="match status" value="1"/>
</dbReference>
<dbReference type="AlphaFoldDB" id="A0A8C8DTV8"/>
<dbReference type="Gene3D" id="3.10.390.10">
    <property type="entry name" value="SAND domain-like"/>
    <property type="match status" value="1"/>
</dbReference>
<dbReference type="GO" id="GO:0005737">
    <property type="term" value="C:cytoplasm"/>
    <property type="evidence" value="ECO:0007669"/>
    <property type="project" value="TreeGrafter"/>
</dbReference>
<dbReference type="Pfam" id="PF02437">
    <property type="entry name" value="Ski_Sno_DHD"/>
    <property type="match status" value="1"/>
</dbReference>
<evidence type="ECO:0000256" key="1">
    <source>
        <dbReference type="ARBA" id="ARBA00009513"/>
    </source>
</evidence>
<dbReference type="GO" id="GO:0046332">
    <property type="term" value="F:SMAD binding"/>
    <property type="evidence" value="ECO:0007669"/>
    <property type="project" value="InterPro"/>
</dbReference>
<dbReference type="InterPro" id="IPR037000">
    <property type="entry name" value="Ski_DNA-bd_sf"/>
</dbReference>
<feature type="region of interest" description="Disordered" evidence="5">
    <location>
        <begin position="343"/>
        <end position="374"/>
    </location>
</feature>
<dbReference type="InterPro" id="IPR047315">
    <property type="entry name" value="DHD_Ski"/>
</dbReference>
<dbReference type="GO" id="GO:0030514">
    <property type="term" value="P:negative regulation of BMP signaling pathway"/>
    <property type="evidence" value="ECO:0007669"/>
    <property type="project" value="TreeGrafter"/>
</dbReference>
<feature type="domain" description="c-SKI SMAD4-binding" evidence="6">
    <location>
        <begin position="198"/>
        <end position="293"/>
    </location>
</feature>
<name>A0A8C8DTV8_9TELE</name>
<evidence type="ECO:0000256" key="2">
    <source>
        <dbReference type="ARBA" id="ARBA00022369"/>
    </source>
</evidence>
<dbReference type="CDD" id="cd21083">
    <property type="entry name" value="DHD_Ski"/>
    <property type="match status" value="1"/>
</dbReference>
<dbReference type="GO" id="GO:0030512">
    <property type="term" value="P:negative regulation of transforming growth factor beta receptor signaling pathway"/>
    <property type="evidence" value="ECO:0007669"/>
    <property type="project" value="TreeGrafter"/>
</dbReference>
<reference evidence="7" key="1">
    <citation type="submission" date="2025-08" db="UniProtKB">
        <authorList>
            <consortium name="Ensembl"/>
        </authorList>
    </citation>
    <scope>IDENTIFICATION</scope>
</reference>
<keyword evidence="4" id="KW-0175">Coiled coil</keyword>
<keyword evidence="8" id="KW-1185">Reference proteome</keyword>
<evidence type="ECO:0000313" key="8">
    <source>
        <dbReference type="Proteomes" id="UP000694383"/>
    </source>
</evidence>
<dbReference type="InterPro" id="IPR003380">
    <property type="entry name" value="SKI/SNO/DAC"/>
</dbReference>
<evidence type="ECO:0000256" key="3">
    <source>
        <dbReference type="ARBA" id="ARBA00032146"/>
    </source>
</evidence>
<dbReference type="GO" id="GO:0005634">
    <property type="term" value="C:nucleus"/>
    <property type="evidence" value="ECO:0007669"/>
    <property type="project" value="TreeGrafter"/>
</dbReference>
<dbReference type="FunFam" id="3.10.390.10:FF:000002">
    <property type="entry name" value="Putative ski oncogene"/>
    <property type="match status" value="1"/>
</dbReference>
<comment type="similarity">
    <text evidence="1">Belongs to the SKI family.</text>
</comment>
<dbReference type="SUPFAM" id="SSF46955">
    <property type="entry name" value="Putative DNA-binding domain"/>
    <property type="match status" value="1"/>
</dbReference>
<dbReference type="Proteomes" id="UP000694383">
    <property type="component" value="Unplaced"/>
</dbReference>
<dbReference type="Ensembl" id="ENSOSIT00000030812.1">
    <property type="protein sequence ID" value="ENSOSIP00000029240.1"/>
    <property type="gene ID" value="ENSOSIG00000015175.1"/>
</dbReference>
<reference evidence="7" key="2">
    <citation type="submission" date="2025-09" db="UniProtKB">
        <authorList>
            <consortium name="Ensembl"/>
        </authorList>
    </citation>
    <scope>IDENTIFICATION</scope>
</reference>
<organism evidence="7 8">
    <name type="scientific">Oryzias sinensis</name>
    <name type="common">Chinese medaka</name>
    <dbReference type="NCBI Taxonomy" id="183150"/>
    <lineage>
        <taxon>Eukaryota</taxon>
        <taxon>Metazoa</taxon>
        <taxon>Chordata</taxon>
        <taxon>Craniata</taxon>
        <taxon>Vertebrata</taxon>
        <taxon>Euteleostomi</taxon>
        <taxon>Actinopterygii</taxon>
        <taxon>Neopterygii</taxon>
        <taxon>Teleostei</taxon>
        <taxon>Neoteleostei</taxon>
        <taxon>Acanthomorphata</taxon>
        <taxon>Ovalentaria</taxon>
        <taxon>Atherinomorphae</taxon>
        <taxon>Beloniformes</taxon>
        <taxon>Adrianichthyidae</taxon>
        <taxon>Oryziinae</taxon>
        <taxon>Oryzias</taxon>
    </lineage>
</organism>
<dbReference type="InterPro" id="IPR014890">
    <property type="entry name" value="c-SKI_SMAD4-bd_dom"/>
</dbReference>
<evidence type="ECO:0000259" key="6">
    <source>
        <dbReference type="SMART" id="SM01046"/>
    </source>
</evidence>
<dbReference type="SMART" id="SM01046">
    <property type="entry name" value="c-SKI_SMAD_bind"/>
    <property type="match status" value="1"/>
</dbReference>